<evidence type="ECO:0000256" key="7">
    <source>
        <dbReference type="RuleBase" id="RU361168"/>
    </source>
</evidence>
<keyword evidence="5 7" id="KW-0378">Hydrolase</keyword>
<dbReference type="Gene3D" id="3.20.20.70">
    <property type="entry name" value="Aldolase class I"/>
    <property type="match status" value="1"/>
</dbReference>
<evidence type="ECO:0000259" key="9">
    <source>
        <dbReference type="Pfam" id="PF17801"/>
    </source>
</evidence>
<evidence type="ECO:0000256" key="4">
    <source>
        <dbReference type="ARBA" id="ARBA00022729"/>
    </source>
</evidence>
<dbReference type="Proteomes" id="UP001249851">
    <property type="component" value="Unassembled WGS sequence"/>
</dbReference>
<evidence type="ECO:0000256" key="6">
    <source>
        <dbReference type="ARBA" id="ARBA00023295"/>
    </source>
</evidence>
<dbReference type="GO" id="GO:0005737">
    <property type="term" value="C:cytoplasm"/>
    <property type="evidence" value="ECO:0007669"/>
    <property type="project" value="TreeGrafter"/>
</dbReference>
<dbReference type="PRINTS" id="PR00740">
    <property type="entry name" value="GLHYDRLASE27"/>
</dbReference>
<dbReference type="InterPro" id="IPR041233">
    <property type="entry name" value="Melibiase_C"/>
</dbReference>
<dbReference type="EMBL" id="JARQWQ010000140">
    <property type="protein sequence ID" value="KAK2548693.1"/>
    <property type="molecule type" value="Genomic_DNA"/>
</dbReference>
<dbReference type="InterPro" id="IPR017853">
    <property type="entry name" value="GH"/>
</dbReference>
<dbReference type="Pfam" id="PF16499">
    <property type="entry name" value="Melibiase_2"/>
    <property type="match status" value="1"/>
</dbReference>
<dbReference type="InterPro" id="IPR013785">
    <property type="entry name" value="Aldolase_TIM"/>
</dbReference>
<keyword evidence="7" id="KW-1015">Disulfide bond</keyword>
<evidence type="ECO:0000256" key="2">
    <source>
        <dbReference type="ARBA" id="ARBA00009743"/>
    </source>
</evidence>
<comment type="subunit">
    <text evidence="7">Homodimer.</text>
</comment>
<keyword evidence="11" id="KW-1185">Reference proteome</keyword>
<proteinExistence type="inferred from homology"/>
<comment type="caution">
    <text evidence="10">The sequence shown here is derived from an EMBL/GenBank/DDBJ whole genome shotgun (WGS) entry which is preliminary data.</text>
</comment>
<evidence type="ECO:0000256" key="5">
    <source>
        <dbReference type="ARBA" id="ARBA00022801"/>
    </source>
</evidence>
<dbReference type="SUPFAM" id="SSF51445">
    <property type="entry name" value="(Trans)glycosidases"/>
    <property type="match status" value="1"/>
</dbReference>
<dbReference type="Pfam" id="PF17801">
    <property type="entry name" value="Melibiase_C"/>
    <property type="match status" value="1"/>
</dbReference>
<dbReference type="PANTHER" id="PTHR11452:SF83">
    <property type="entry name" value="ALPHA-GALACTOSIDASE"/>
    <property type="match status" value="1"/>
</dbReference>
<dbReference type="GO" id="GO:0004557">
    <property type="term" value="F:alpha-galactosidase activity"/>
    <property type="evidence" value="ECO:0007669"/>
    <property type="project" value="UniProtKB-EC"/>
</dbReference>
<dbReference type="AlphaFoldDB" id="A0AAD9PTB7"/>
<dbReference type="GO" id="GO:0016139">
    <property type="term" value="P:glycoside catabolic process"/>
    <property type="evidence" value="ECO:0007669"/>
    <property type="project" value="TreeGrafter"/>
</dbReference>
<feature type="compositionally biased region" description="Basic and acidic residues" evidence="8">
    <location>
        <begin position="270"/>
        <end position="283"/>
    </location>
</feature>
<comment type="catalytic activity">
    <reaction evidence="1">
        <text>Hydrolysis of terminal, non-reducing alpha-D-galactose residues in alpha-D-galactosides, including galactose oligosaccharides, galactomannans and galactolipids.</text>
        <dbReference type="EC" id="3.2.1.22"/>
    </reaction>
</comment>
<keyword evidence="6 7" id="KW-0326">Glycosidase</keyword>
<protein>
    <recommendedName>
        <fullName evidence="3 7">Alpha-galactosidase</fullName>
        <ecNumber evidence="7">3.2.1.-</ecNumber>
    </recommendedName>
</protein>
<reference evidence="10" key="2">
    <citation type="journal article" date="2023" name="Science">
        <title>Genomic signatures of disease resistance in endangered staghorn corals.</title>
        <authorList>
            <person name="Vollmer S.V."/>
            <person name="Selwyn J.D."/>
            <person name="Despard B.A."/>
            <person name="Roesel C.L."/>
        </authorList>
    </citation>
    <scope>NUCLEOTIDE SEQUENCE</scope>
    <source>
        <strain evidence="10">K2</strain>
    </source>
</reference>
<gene>
    <name evidence="10" type="ORF">P5673_031040</name>
</gene>
<keyword evidence="4" id="KW-0732">Signal</keyword>
<sequence length="519" mass="58665">MLKMKGSSSSKCCIVIFLITVKAYTIVTSLDNGLALTPPMGWMAWERFRCNINCKDDPENCISEKLFMEMADHMAEDGFKEAGYTYISIDTGCGNHKLQDCWASHNRTSDGQLQPDPERFPSGIPALARYIHSKGLKLGIYGDYGTKTCAGYPGTIDHIQQDMDTFAAWGVDYLKLDGCYADPKTMDTGYPMVTEALNKTGRPIVFSCSWPAYQVASNITPNYTRIAEYCNLWRNYDDIQDSWASVSGIIKWYGEHLDEMIPAAGPGHWNDPDEAKQRPDRKGQPGRKFADPLTFFQLRNPPLIMSNDLRKISSWAKEILLNSEVIAVNQDKLGKMGRRVQTSVERFLTSRGIRNPEWITEEESENSQVEKKFLFKTSKENQNGLMARPLKSKLPCLRYKVLVRDQLWKCQFNQMHQTNRTSRLQRRSFPRSPEPVLFKTGQSEIWARPLADGAVAAVLFSHSESTPVTISASFELVGLHATQAMAHDLFEHKDLGLYKDSFKAIVNPTGVVMVKLIPV</sequence>
<evidence type="ECO:0000313" key="11">
    <source>
        <dbReference type="Proteomes" id="UP001249851"/>
    </source>
</evidence>
<dbReference type="FunFam" id="3.20.20.70:FF:000197">
    <property type="entry name" value="Alpha-galactosidase"/>
    <property type="match status" value="1"/>
</dbReference>
<dbReference type="InterPro" id="IPR013780">
    <property type="entry name" value="Glyco_hydro_b"/>
</dbReference>
<evidence type="ECO:0000313" key="10">
    <source>
        <dbReference type="EMBL" id="KAK2548693.1"/>
    </source>
</evidence>
<feature type="region of interest" description="Disordered" evidence="8">
    <location>
        <begin position="263"/>
        <end position="288"/>
    </location>
</feature>
<dbReference type="SUPFAM" id="SSF51011">
    <property type="entry name" value="Glycosyl hydrolase domain"/>
    <property type="match status" value="1"/>
</dbReference>
<dbReference type="GO" id="GO:0009311">
    <property type="term" value="P:oligosaccharide metabolic process"/>
    <property type="evidence" value="ECO:0007669"/>
    <property type="project" value="TreeGrafter"/>
</dbReference>
<dbReference type="InterPro" id="IPR002241">
    <property type="entry name" value="Glyco_hydro_27"/>
</dbReference>
<dbReference type="PANTHER" id="PTHR11452">
    <property type="entry name" value="ALPHA-GALACTOSIDASE/ALPHA-N-ACETYLGALACTOSAMINIDASE"/>
    <property type="match status" value="1"/>
</dbReference>
<accession>A0AAD9PTB7</accession>
<evidence type="ECO:0000256" key="3">
    <source>
        <dbReference type="ARBA" id="ARBA00012755"/>
    </source>
</evidence>
<comment type="similarity">
    <text evidence="2 7">Belongs to the glycosyl hydrolase 27 family.</text>
</comment>
<dbReference type="EC" id="3.2.1.-" evidence="7"/>
<dbReference type="CDD" id="cd14792">
    <property type="entry name" value="GH27"/>
    <property type="match status" value="1"/>
</dbReference>
<evidence type="ECO:0000256" key="8">
    <source>
        <dbReference type="SAM" id="MobiDB-lite"/>
    </source>
</evidence>
<evidence type="ECO:0000256" key="1">
    <source>
        <dbReference type="ARBA" id="ARBA00001255"/>
    </source>
</evidence>
<dbReference type="Gene3D" id="2.60.40.1180">
    <property type="entry name" value="Golgi alpha-mannosidase II"/>
    <property type="match status" value="1"/>
</dbReference>
<organism evidence="10 11">
    <name type="scientific">Acropora cervicornis</name>
    <name type="common">Staghorn coral</name>
    <dbReference type="NCBI Taxonomy" id="6130"/>
    <lineage>
        <taxon>Eukaryota</taxon>
        <taxon>Metazoa</taxon>
        <taxon>Cnidaria</taxon>
        <taxon>Anthozoa</taxon>
        <taxon>Hexacorallia</taxon>
        <taxon>Scleractinia</taxon>
        <taxon>Astrocoeniina</taxon>
        <taxon>Acroporidae</taxon>
        <taxon>Acropora</taxon>
    </lineage>
</organism>
<feature type="domain" description="Alpha galactosidase C-terminal" evidence="9">
    <location>
        <begin position="441"/>
        <end position="516"/>
    </location>
</feature>
<reference evidence="10" key="1">
    <citation type="journal article" date="2023" name="G3 (Bethesda)">
        <title>Whole genome assembly and annotation of the endangered Caribbean coral Acropora cervicornis.</title>
        <authorList>
            <person name="Selwyn J.D."/>
            <person name="Vollmer S.V."/>
        </authorList>
    </citation>
    <scope>NUCLEOTIDE SEQUENCE</scope>
    <source>
        <strain evidence="10">K2</strain>
    </source>
</reference>
<name>A0AAD9PTB7_ACRCE</name>